<protein>
    <submittedName>
        <fullName evidence="1">Glycoside hydrolase</fullName>
    </submittedName>
</protein>
<reference evidence="1 2" key="1">
    <citation type="journal article" date="2019" name="Nat. Ecol. Evol.">
        <title>Megaphylogeny resolves global patterns of mushroom evolution.</title>
        <authorList>
            <person name="Varga T."/>
            <person name="Krizsan K."/>
            <person name="Foldi C."/>
            <person name="Dima B."/>
            <person name="Sanchez-Garcia M."/>
            <person name="Sanchez-Ramirez S."/>
            <person name="Szollosi G.J."/>
            <person name="Szarkandi J.G."/>
            <person name="Papp V."/>
            <person name="Albert L."/>
            <person name="Andreopoulos W."/>
            <person name="Angelini C."/>
            <person name="Antonin V."/>
            <person name="Barry K.W."/>
            <person name="Bougher N.L."/>
            <person name="Buchanan P."/>
            <person name="Buyck B."/>
            <person name="Bense V."/>
            <person name="Catcheside P."/>
            <person name="Chovatia M."/>
            <person name="Cooper J."/>
            <person name="Damon W."/>
            <person name="Desjardin D."/>
            <person name="Finy P."/>
            <person name="Geml J."/>
            <person name="Haridas S."/>
            <person name="Hughes K."/>
            <person name="Justo A."/>
            <person name="Karasinski D."/>
            <person name="Kautmanova I."/>
            <person name="Kiss B."/>
            <person name="Kocsube S."/>
            <person name="Kotiranta H."/>
            <person name="LaButti K.M."/>
            <person name="Lechner B.E."/>
            <person name="Liimatainen K."/>
            <person name="Lipzen A."/>
            <person name="Lukacs Z."/>
            <person name="Mihaltcheva S."/>
            <person name="Morgado L.N."/>
            <person name="Niskanen T."/>
            <person name="Noordeloos M.E."/>
            <person name="Ohm R.A."/>
            <person name="Ortiz-Santana B."/>
            <person name="Ovrebo C."/>
            <person name="Racz N."/>
            <person name="Riley R."/>
            <person name="Savchenko A."/>
            <person name="Shiryaev A."/>
            <person name="Soop K."/>
            <person name="Spirin V."/>
            <person name="Szebenyi C."/>
            <person name="Tomsovsky M."/>
            <person name="Tulloss R.E."/>
            <person name="Uehling J."/>
            <person name="Grigoriev I.V."/>
            <person name="Vagvolgyi C."/>
            <person name="Papp T."/>
            <person name="Martin F.M."/>
            <person name="Miettinen O."/>
            <person name="Hibbett D.S."/>
            <person name="Nagy L.G."/>
        </authorList>
    </citation>
    <scope>NUCLEOTIDE SEQUENCE [LARGE SCALE GENOMIC DNA]</scope>
    <source>
        <strain evidence="1 2">NL-1719</strain>
    </source>
</reference>
<dbReference type="EMBL" id="ML208447">
    <property type="protein sequence ID" value="TFK65138.1"/>
    <property type="molecule type" value="Genomic_DNA"/>
</dbReference>
<dbReference type="Proteomes" id="UP000308600">
    <property type="component" value="Unassembled WGS sequence"/>
</dbReference>
<proteinExistence type="predicted"/>
<evidence type="ECO:0000313" key="2">
    <source>
        <dbReference type="Proteomes" id="UP000308600"/>
    </source>
</evidence>
<name>A0ACD3AGW0_9AGAR</name>
<keyword evidence="1" id="KW-0378">Hydrolase</keyword>
<accession>A0ACD3AGW0</accession>
<gene>
    <name evidence="1" type="ORF">BDN72DRAFT_210366</name>
</gene>
<sequence>MQPQIRPAVMIMATIVGIPHFAPDPDTCAQNCVVEGANLSTARISASGYSVTFERAGPAGGGPGHVASESRIFLLANETNYQMFNLLNQELAFDVSLHYLECEVNAALRFVQMDPDGGLSKWPKGAGAKYGAGYCDSKCPHRPFLNGQANLVSDAGACCNEMNVWAANTISTVLTAHPCSVSGFHECVGSECQSGVCDPDGCDFNPYRLGDPRFYGRDSTIPNDDFTVVTQFITNDSTSTGTLTEIRRSYLQNGQVIQNSKVQLPDVDPYDSITESFCAAKASAFGEPTTFQDMGGLAALSKAMAGGMVLTMSFNDGPVQDMLWLDGNYPPQANATKPGVVRGPCQPFAAPIGLPVTATGTFSNIRFGDIGSTLPRPTPTRPPSSGQTNYGQCGGEGWPGPFECEPPFTCVAISPPWFSQCLP</sequence>
<organism evidence="1 2">
    <name type="scientific">Pluteus cervinus</name>
    <dbReference type="NCBI Taxonomy" id="181527"/>
    <lineage>
        <taxon>Eukaryota</taxon>
        <taxon>Fungi</taxon>
        <taxon>Dikarya</taxon>
        <taxon>Basidiomycota</taxon>
        <taxon>Agaricomycotina</taxon>
        <taxon>Agaricomycetes</taxon>
        <taxon>Agaricomycetidae</taxon>
        <taxon>Agaricales</taxon>
        <taxon>Pluteineae</taxon>
        <taxon>Pluteaceae</taxon>
        <taxon>Pluteus</taxon>
    </lineage>
</organism>
<evidence type="ECO:0000313" key="1">
    <source>
        <dbReference type="EMBL" id="TFK65138.1"/>
    </source>
</evidence>
<keyword evidence="2" id="KW-1185">Reference proteome</keyword>